<name>A0ACD5W940_AVESA</name>
<evidence type="ECO:0000313" key="1">
    <source>
        <dbReference type="EnsemblPlants" id="AVESA.00010b.r2.4AG0597450.1.CDS"/>
    </source>
</evidence>
<sequence>MAARHLRSGLPLLQAHLAATESAAVAQVSRGFATQASKPAEKQIKGLFGSRRCYSASTKGGLSISGVSDIIAVASGKGGVGKSTTAVNIAVALAKEFKLKVGLLDADIYGPSIPTMMHLNAKPEVSEDMKMIPVENHGVRCMSIGFLVDKDAPIVWRGPMVMSALEKMTRGVAWGNLDILVVDMPPGTGDAQLSMSQRLRLSGALIVSTPQDIALIDARRGANMFRKVQVPILGLVENMSCFKCPKCGENSYIFGEGGAQRTAEDMDMKFLGEIPLEIDIRTGSDEGKPIVISSPNSAPAQAYLRVAEKVTQRLKELAEERLMGPEISL</sequence>
<accession>A0ACD5W940</accession>
<evidence type="ECO:0000313" key="2">
    <source>
        <dbReference type="Proteomes" id="UP001732700"/>
    </source>
</evidence>
<proteinExistence type="predicted"/>
<organism evidence="1 2">
    <name type="scientific">Avena sativa</name>
    <name type="common">Oat</name>
    <dbReference type="NCBI Taxonomy" id="4498"/>
    <lineage>
        <taxon>Eukaryota</taxon>
        <taxon>Viridiplantae</taxon>
        <taxon>Streptophyta</taxon>
        <taxon>Embryophyta</taxon>
        <taxon>Tracheophyta</taxon>
        <taxon>Spermatophyta</taxon>
        <taxon>Magnoliopsida</taxon>
        <taxon>Liliopsida</taxon>
        <taxon>Poales</taxon>
        <taxon>Poaceae</taxon>
        <taxon>BOP clade</taxon>
        <taxon>Pooideae</taxon>
        <taxon>Poodae</taxon>
        <taxon>Poeae</taxon>
        <taxon>Poeae Chloroplast Group 1 (Aveneae type)</taxon>
        <taxon>Aveninae</taxon>
        <taxon>Avena</taxon>
    </lineage>
</organism>
<dbReference type="EnsemblPlants" id="AVESA.00010b.r2.4AG0597450.1">
    <property type="protein sequence ID" value="AVESA.00010b.r2.4AG0597450.1.CDS"/>
    <property type="gene ID" value="AVESA.00010b.r2.4AG0597450"/>
</dbReference>
<reference evidence="1" key="2">
    <citation type="submission" date="2025-09" db="UniProtKB">
        <authorList>
            <consortium name="EnsemblPlants"/>
        </authorList>
    </citation>
    <scope>IDENTIFICATION</scope>
</reference>
<dbReference type="Proteomes" id="UP001732700">
    <property type="component" value="Chromosome 4A"/>
</dbReference>
<reference evidence="1" key="1">
    <citation type="submission" date="2021-05" db="EMBL/GenBank/DDBJ databases">
        <authorList>
            <person name="Scholz U."/>
            <person name="Mascher M."/>
            <person name="Fiebig A."/>
        </authorList>
    </citation>
    <scope>NUCLEOTIDE SEQUENCE [LARGE SCALE GENOMIC DNA]</scope>
</reference>
<protein>
    <submittedName>
        <fullName evidence="1">Uncharacterized protein</fullName>
    </submittedName>
</protein>
<keyword evidence="2" id="KW-1185">Reference proteome</keyword>